<gene>
    <name evidence="5" type="ORF">GPUH_LOCUS19078</name>
</gene>
<protein>
    <submittedName>
        <fullName evidence="7">Myotubularin phosphatase domain-containing protein</fullName>
    </submittedName>
</protein>
<dbReference type="GO" id="GO:0005737">
    <property type="term" value="C:cytoplasm"/>
    <property type="evidence" value="ECO:0007669"/>
    <property type="project" value="TreeGrafter"/>
</dbReference>
<dbReference type="InterPro" id="IPR010569">
    <property type="entry name" value="Myotubularin-like_Pase_dom"/>
</dbReference>
<dbReference type="WBParaSite" id="GPUH_0001910201-mRNA-1">
    <property type="protein sequence ID" value="GPUH_0001910201-mRNA-1"/>
    <property type="gene ID" value="GPUH_0001910201"/>
</dbReference>
<dbReference type="PROSITE" id="PS00383">
    <property type="entry name" value="TYR_PHOSPHATASE_1"/>
    <property type="match status" value="1"/>
</dbReference>
<evidence type="ECO:0000259" key="4">
    <source>
        <dbReference type="PROSITE" id="PS51339"/>
    </source>
</evidence>
<dbReference type="AlphaFoldDB" id="A0A183EDN6"/>
<comment type="similarity">
    <text evidence="1">Belongs to the protein-tyrosine phosphatase family. Non-receptor class myotubularin subfamily.</text>
</comment>
<keyword evidence="6" id="KW-1185">Reference proteome</keyword>
<dbReference type="GO" id="GO:0046856">
    <property type="term" value="P:phosphatidylinositol dephosphorylation"/>
    <property type="evidence" value="ECO:0007669"/>
    <property type="project" value="TreeGrafter"/>
</dbReference>
<dbReference type="Proteomes" id="UP000271098">
    <property type="component" value="Unassembled WGS sequence"/>
</dbReference>
<dbReference type="OrthoDB" id="271628at2759"/>
<dbReference type="PANTHER" id="PTHR10807:SF129">
    <property type="entry name" value="MYOTUBULARIN-RELATED PROTEIN 3"/>
    <property type="match status" value="1"/>
</dbReference>
<dbReference type="PROSITE" id="PS51339">
    <property type="entry name" value="PPASE_MYOTUBULARIN"/>
    <property type="match status" value="1"/>
</dbReference>
<proteinExistence type="inferred from homology"/>
<feature type="domain" description="Myotubularin phosphatase" evidence="4">
    <location>
        <begin position="1"/>
        <end position="179"/>
    </location>
</feature>
<dbReference type="InterPro" id="IPR030564">
    <property type="entry name" value="Myotubularin"/>
</dbReference>
<organism evidence="7">
    <name type="scientific">Gongylonema pulchrum</name>
    <dbReference type="NCBI Taxonomy" id="637853"/>
    <lineage>
        <taxon>Eukaryota</taxon>
        <taxon>Metazoa</taxon>
        <taxon>Ecdysozoa</taxon>
        <taxon>Nematoda</taxon>
        <taxon>Chromadorea</taxon>
        <taxon>Rhabditida</taxon>
        <taxon>Spirurina</taxon>
        <taxon>Spiruromorpha</taxon>
        <taxon>Spiruroidea</taxon>
        <taxon>Gongylonematidae</taxon>
        <taxon>Gongylonema</taxon>
    </lineage>
</organism>
<evidence type="ECO:0000256" key="2">
    <source>
        <dbReference type="PIRSR" id="PIRSR630564-1"/>
    </source>
</evidence>
<dbReference type="InterPro" id="IPR016130">
    <property type="entry name" value="Tyr_Pase_AS"/>
</dbReference>
<dbReference type="Pfam" id="PF06602">
    <property type="entry name" value="Myotub-related"/>
    <property type="match status" value="1"/>
</dbReference>
<evidence type="ECO:0000256" key="3">
    <source>
        <dbReference type="PIRSR" id="PIRSR630564-2"/>
    </source>
</evidence>
<dbReference type="GO" id="GO:0106018">
    <property type="term" value="F:phosphatidylinositol-3,5-bisphosphate phosphatase activity"/>
    <property type="evidence" value="ECO:0007669"/>
    <property type="project" value="TreeGrafter"/>
</dbReference>
<evidence type="ECO:0000313" key="5">
    <source>
        <dbReference type="EMBL" id="VDN33102.1"/>
    </source>
</evidence>
<feature type="active site" description="Phosphocysteine intermediate" evidence="2">
    <location>
        <position position="14"/>
    </location>
</feature>
<evidence type="ECO:0000256" key="1">
    <source>
        <dbReference type="ARBA" id="ARBA00007471"/>
    </source>
</evidence>
<accession>A0A183EDN6</accession>
<evidence type="ECO:0000313" key="6">
    <source>
        <dbReference type="Proteomes" id="UP000271098"/>
    </source>
</evidence>
<dbReference type="EMBL" id="UYRT01087873">
    <property type="protein sequence ID" value="VDN33102.1"/>
    <property type="molecule type" value="Genomic_DNA"/>
</dbReference>
<dbReference type="GO" id="GO:0004438">
    <property type="term" value="F:phosphatidylinositol-3-phosphate phosphatase activity"/>
    <property type="evidence" value="ECO:0007669"/>
    <property type="project" value="TreeGrafter"/>
</dbReference>
<name>A0A183EDN6_9BILA</name>
<reference evidence="5 6" key="2">
    <citation type="submission" date="2018-11" db="EMBL/GenBank/DDBJ databases">
        <authorList>
            <consortium name="Pathogen Informatics"/>
        </authorList>
    </citation>
    <scope>NUCLEOTIDE SEQUENCE [LARGE SCALE GENOMIC DNA]</scope>
</reference>
<sequence length="191" mass="22468">MPEHFTGRSVLVHCTDGWDRTTQIVTLAKVIADPYYRTTEGFKNLIRRDWIDFGHKFADRMAFENSVSAEASPVFLQWLDCVHQLHHMHPDAFQFTLSYLTKLALHCYSGLFGTFLWNSNYERRNFKKANDDMETLSLWSFLNDSKPEFGNVIYDPRKSQRRLHISLRVEDMQIWKQVYVGPSVERLISVS</sequence>
<dbReference type="SUPFAM" id="SSF52799">
    <property type="entry name" value="(Phosphotyrosine protein) phosphatases II"/>
    <property type="match status" value="1"/>
</dbReference>
<feature type="binding site" evidence="3">
    <location>
        <begin position="14"/>
        <end position="20"/>
    </location>
    <ligand>
        <name>substrate</name>
    </ligand>
</feature>
<evidence type="ECO:0000313" key="7">
    <source>
        <dbReference type="WBParaSite" id="GPUH_0001910201-mRNA-1"/>
    </source>
</evidence>
<dbReference type="PANTHER" id="PTHR10807">
    <property type="entry name" value="MYOTUBULARIN-RELATED"/>
    <property type="match status" value="1"/>
</dbReference>
<reference evidence="7" key="1">
    <citation type="submission" date="2016-06" db="UniProtKB">
        <authorList>
            <consortium name="WormBaseParasite"/>
        </authorList>
    </citation>
    <scope>IDENTIFICATION</scope>
</reference>
<dbReference type="InterPro" id="IPR029021">
    <property type="entry name" value="Prot-tyrosine_phosphatase-like"/>
</dbReference>